<dbReference type="Pfam" id="PF14559">
    <property type="entry name" value="TPR_19"/>
    <property type="match status" value="1"/>
</dbReference>
<dbReference type="PANTHER" id="PTHR37841">
    <property type="entry name" value="GLR2918 PROTEIN"/>
    <property type="match status" value="1"/>
</dbReference>
<organism evidence="1">
    <name type="scientific">Desulfitobacterium hafniense</name>
    <name type="common">Desulfitobacterium frappieri</name>
    <dbReference type="NCBI Taxonomy" id="49338"/>
    <lineage>
        <taxon>Bacteria</taxon>
        <taxon>Bacillati</taxon>
        <taxon>Bacillota</taxon>
        <taxon>Clostridia</taxon>
        <taxon>Eubacteriales</taxon>
        <taxon>Desulfitobacteriaceae</taxon>
        <taxon>Desulfitobacterium</taxon>
    </lineage>
</organism>
<dbReference type="PATRIC" id="fig|49338.4.peg.5441"/>
<dbReference type="SMART" id="SM00028">
    <property type="entry name" value="TPR"/>
    <property type="match status" value="2"/>
</dbReference>
<dbReference type="InterPro" id="IPR011990">
    <property type="entry name" value="TPR-like_helical_dom_sf"/>
</dbReference>
<dbReference type="Gene3D" id="1.25.40.10">
    <property type="entry name" value="Tetratricopeptide repeat domain"/>
    <property type="match status" value="1"/>
</dbReference>
<dbReference type="SUPFAM" id="SSF48452">
    <property type="entry name" value="TPR-like"/>
    <property type="match status" value="1"/>
</dbReference>
<dbReference type="AlphaFoldDB" id="A0A098B7U6"/>
<sequence>MRQLCLPLAQNQAVVYFDKLIEVEPRNPRGYTGLALAYIGRGNADNAIDTLRDGVKELSDDTSFLNDAVSIFEDIIGDEPSNPDAYIGIAEVYVALGDRDKAIDLLEKGYEATNIEKIGGKIKDLLPVEVTKWFIEPSIEADDIQPVISIFDYPLKAWDSIIENPDYFFNVSEITIGGKVGLIDNSGDIRLPVEFDKVYFNRASESLAVEREQGNNGRWKNLNEDYSLSEGTYDYSEIETFAWNFFDNRLYMFGGNGYETFFGPLSAETPIPVSWTFNYDVTTLPPDNFDKETFHATQQRRWHFNRAYGATFDSNASSWVNLHRRADGQLDGSRPSPVEFSSPWNGGKSGYVTGNKIIAAFDFDRVGPFVEERAPVAKDRALYYLAPDGKIITPDGYDLFDVYNFSEGLAAMSKNGLWGVINKNGEVLIPCQYEAVRPVYHGKAWVKSNGKWGVADLTTYVKFGNMGNTS</sequence>
<dbReference type="RefSeq" id="WP_208926581.1">
    <property type="nucleotide sequence ID" value="NZ_LK996017.1"/>
</dbReference>
<dbReference type="EMBL" id="LK996017">
    <property type="protein sequence ID" value="CDX04943.1"/>
    <property type="molecule type" value="Genomic_DNA"/>
</dbReference>
<dbReference type="InterPro" id="IPR019734">
    <property type="entry name" value="TPR_rpt"/>
</dbReference>
<protein>
    <submittedName>
        <fullName evidence="1">Tetratricopeptide repeat</fullName>
    </submittedName>
</protein>
<dbReference type="PANTHER" id="PTHR37841:SF1">
    <property type="entry name" value="DUF3298 DOMAIN-CONTAINING PROTEIN"/>
    <property type="match status" value="1"/>
</dbReference>
<dbReference type="Pfam" id="PF14903">
    <property type="entry name" value="WG_beta_rep"/>
    <property type="match status" value="3"/>
</dbReference>
<accession>A0A098B7U6</accession>
<proteinExistence type="predicted"/>
<reference evidence="1" key="1">
    <citation type="submission" date="2014-07" db="EMBL/GenBank/DDBJ databases">
        <authorList>
            <person name="Hornung V.Bastian."/>
        </authorList>
    </citation>
    <scope>NUCLEOTIDE SEQUENCE</scope>
    <source>
        <strain evidence="1">PCE-S</strain>
    </source>
</reference>
<name>A0A098B7U6_DESHA</name>
<gene>
    <name evidence="1" type="ORF">DPCES_5057</name>
</gene>
<dbReference type="InterPro" id="IPR032774">
    <property type="entry name" value="WG_beta_rep"/>
</dbReference>
<evidence type="ECO:0000313" key="1">
    <source>
        <dbReference type="EMBL" id="CDX04943.1"/>
    </source>
</evidence>